<gene>
    <name evidence="2" type="ORF">AWB74_02130</name>
</gene>
<proteinExistence type="predicted"/>
<keyword evidence="3" id="KW-1185">Reference proteome</keyword>
<evidence type="ECO:0000313" key="2">
    <source>
        <dbReference type="EMBL" id="SAL47416.1"/>
    </source>
</evidence>
<feature type="compositionally biased region" description="Low complexity" evidence="1">
    <location>
        <begin position="1"/>
        <end position="43"/>
    </location>
</feature>
<organism evidence="2 3">
    <name type="scientific">Caballeronia arvi</name>
    <dbReference type="NCBI Taxonomy" id="1777135"/>
    <lineage>
        <taxon>Bacteria</taxon>
        <taxon>Pseudomonadati</taxon>
        <taxon>Pseudomonadota</taxon>
        <taxon>Betaproteobacteria</taxon>
        <taxon>Burkholderiales</taxon>
        <taxon>Burkholderiaceae</taxon>
        <taxon>Caballeronia</taxon>
    </lineage>
</organism>
<evidence type="ECO:0000256" key="1">
    <source>
        <dbReference type="SAM" id="MobiDB-lite"/>
    </source>
</evidence>
<dbReference type="EMBL" id="FCOM02000007">
    <property type="protein sequence ID" value="SAL47416.1"/>
    <property type="molecule type" value="Genomic_DNA"/>
</dbReference>
<feature type="region of interest" description="Disordered" evidence="1">
    <location>
        <begin position="202"/>
        <end position="225"/>
    </location>
</feature>
<dbReference type="OrthoDB" id="9131103at2"/>
<reference evidence="2" key="1">
    <citation type="submission" date="2016-01" db="EMBL/GenBank/DDBJ databases">
        <authorList>
            <person name="Peeters C."/>
        </authorList>
    </citation>
    <scope>NUCLEOTIDE SEQUENCE [LARGE SCALE GENOMIC DNA]</scope>
    <source>
        <strain evidence="2">LMG 29317</strain>
    </source>
</reference>
<sequence>MADPITEGQTETTATTASDAASPASAPASQAATPATQPAEGATLLDGAADKPAEGEAAKEGDKPTEAAKPVEYTDFKVPEGVKLEGEAFDELKAYAKEKGLSQEDAQKLVDLGVKQAREFNSRIADHVKTQTAEWAKQAQTDKEFGGDKLPENLAAAKQALDQFGSPELKSLLNESGLGNHPEVIRFMVKAGKAISEDGRIVTGAAGQKDRNATPIENRLYPNQK</sequence>
<name>A0A158HSV2_9BURK</name>
<dbReference type="AlphaFoldDB" id="A0A158HSV2"/>
<dbReference type="Proteomes" id="UP000055019">
    <property type="component" value="Unassembled WGS sequence"/>
</dbReference>
<protein>
    <submittedName>
        <fullName evidence="2">Uncharacterized protein</fullName>
    </submittedName>
</protein>
<comment type="caution">
    <text evidence="2">The sequence shown here is derived from an EMBL/GenBank/DDBJ whole genome shotgun (WGS) entry which is preliminary data.</text>
</comment>
<dbReference type="RefSeq" id="WP_061146739.1">
    <property type="nucleotide sequence ID" value="NZ_FCOM02000007.1"/>
</dbReference>
<feature type="compositionally biased region" description="Basic and acidic residues" evidence="1">
    <location>
        <begin position="48"/>
        <end position="66"/>
    </location>
</feature>
<feature type="region of interest" description="Disordered" evidence="1">
    <location>
        <begin position="1"/>
        <end position="74"/>
    </location>
</feature>
<evidence type="ECO:0000313" key="3">
    <source>
        <dbReference type="Proteomes" id="UP000055019"/>
    </source>
</evidence>
<accession>A0A158HSV2</accession>